<dbReference type="Proteomes" id="UP000177876">
    <property type="component" value="Unassembled WGS sequence"/>
</dbReference>
<sequence>MLKVEDLVDKDTILHHTVTRTEAPKAVSSDKSVLAPARFLAREIGGRAPGSPGERSASRFVERELKALGLEAELQRFRTTATTAWSELLVHVILITGVLLFPLDYRISYVLVFIGFIFFLLEQFGRSPLSWLQPHRKSENVMAKISGRNDPKRTLVIAAHVDSPRSAFYYRPGLIRFFRAFTLLDIFCMSLLFMIFSLTFGGSILKMEADKLNLLWKIGLIFLIVPFLSLIGLTQRAFSGKPIRGANDNASGVAVLLELARVYSRRRPQNLDIWFVATGAADAGGTGIKRLLSRNRRGLKGAFFVILDKVGYGLPVCYRKEGVLFPFRANRKLTSIVKDIYQVHPHYAGGFKRNGLYRGEGFQLLSRGKKALTLSAREKPGCPRFWRWHEDDLENLDPRCMRLTLDLVRSMIDKLDKE</sequence>
<dbReference type="PANTHER" id="PTHR12147:SF26">
    <property type="entry name" value="PEPTIDASE M28 DOMAIN-CONTAINING PROTEIN"/>
    <property type="match status" value="1"/>
</dbReference>
<gene>
    <name evidence="3" type="ORF">A2Y75_02375</name>
</gene>
<dbReference type="Pfam" id="PF04389">
    <property type="entry name" value="Peptidase_M28"/>
    <property type="match status" value="1"/>
</dbReference>
<keyword evidence="1" id="KW-1133">Transmembrane helix</keyword>
<reference evidence="3 4" key="1">
    <citation type="journal article" date="2016" name="Nat. Commun.">
        <title>Thousands of microbial genomes shed light on interconnected biogeochemical processes in an aquifer system.</title>
        <authorList>
            <person name="Anantharaman K."/>
            <person name="Brown C.T."/>
            <person name="Hug L.A."/>
            <person name="Sharon I."/>
            <person name="Castelle C.J."/>
            <person name="Probst A.J."/>
            <person name="Thomas B.C."/>
            <person name="Singh A."/>
            <person name="Wilkins M.J."/>
            <person name="Karaoz U."/>
            <person name="Brodie E.L."/>
            <person name="Williams K.H."/>
            <person name="Hubbard S.S."/>
            <person name="Banfield J.F."/>
        </authorList>
    </citation>
    <scope>NUCLEOTIDE SEQUENCE [LARGE SCALE GENOMIC DNA]</scope>
</reference>
<dbReference type="AlphaFoldDB" id="A0A1F2WTE3"/>
<dbReference type="InterPro" id="IPR045175">
    <property type="entry name" value="M28_fam"/>
</dbReference>
<dbReference type="SUPFAM" id="SSF53187">
    <property type="entry name" value="Zn-dependent exopeptidases"/>
    <property type="match status" value="1"/>
</dbReference>
<feature type="domain" description="Peptidase M28" evidence="2">
    <location>
        <begin position="242"/>
        <end position="409"/>
    </location>
</feature>
<evidence type="ECO:0000256" key="1">
    <source>
        <dbReference type="SAM" id="Phobius"/>
    </source>
</evidence>
<dbReference type="GO" id="GO:0008235">
    <property type="term" value="F:metalloexopeptidase activity"/>
    <property type="evidence" value="ECO:0007669"/>
    <property type="project" value="InterPro"/>
</dbReference>
<comment type="caution">
    <text evidence="3">The sequence shown here is derived from an EMBL/GenBank/DDBJ whole genome shotgun (WGS) entry which is preliminary data.</text>
</comment>
<organism evidence="3 4">
    <name type="scientific">Candidatus Solincola sediminis</name>
    <dbReference type="NCBI Taxonomy" id="1797199"/>
    <lineage>
        <taxon>Bacteria</taxon>
        <taxon>Bacillati</taxon>
        <taxon>Actinomycetota</taxon>
        <taxon>Candidatus Geothermincolia</taxon>
        <taxon>Candidatus Geothermincolales</taxon>
        <taxon>Candidatus Geothermincolaceae</taxon>
        <taxon>Candidatus Solincola</taxon>
    </lineage>
</organism>
<feature type="transmembrane region" description="Helical" evidence="1">
    <location>
        <begin position="84"/>
        <end position="101"/>
    </location>
</feature>
<name>A0A1F2WTE3_9ACTN</name>
<dbReference type="GO" id="GO:0006508">
    <property type="term" value="P:proteolysis"/>
    <property type="evidence" value="ECO:0007669"/>
    <property type="project" value="InterPro"/>
</dbReference>
<feature type="transmembrane region" description="Helical" evidence="1">
    <location>
        <begin position="180"/>
        <end position="202"/>
    </location>
</feature>
<protein>
    <recommendedName>
        <fullName evidence="2">Peptidase M28 domain-containing protein</fullName>
    </recommendedName>
</protein>
<dbReference type="STRING" id="1797197.A2Y75_02375"/>
<dbReference type="Gene3D" id="3.40.630.10">
    <property type="entry name" value="Zn peptidases"/>
    <property type="match status" value="1"/>
</dbReference>
<keyword evidence="1" id="KW-0472">Membrane</keyword>
<evidence type="ECO:0000259" key="2">
    <source>
        <dbReference type="Pfam" id="PF04389"/>
    </source>
</evidence>
<keyword evidence="1" id="KW-0812">Transmembrane</keyword>
<accession>A0A1F2WTE3</accession>
<evidence type="ECO:0000313" key="4">
    <source>
        <dbReference type="Proteomes" id="UP000177876"/>
    </source>
</evidence>
<feature type="transmembrane region" description="Helical" evidence="1">
    <location>
        <begin position="214"/>
        <end position="234"/>
    </location>
</feature>
<dbReference type="PANTHER" id="PTHR12147">
    <property type="entry name" value="METALLOPEPTIDASE M28 FAMILY MEMBER"/>
    <property type="match status" value="1"/>
</dbReference>
<evidence type="ECO:0000313" key="3">
    <source>
        <dbReference type="EMBL" id="OFW60151.1"/>
    </source>
</evidence>
<dbReference type="InterPro" id="IPR007484">
    <property type="entry name" value="Peptidase_M28"/>
</dbReference>
<feature type="transmembrane region" description="Helical" evidence="1">
    <location>
        <begin position="107"/>
        <end position="125"/>
    </location>
</feature>
<dbReference type="EMBL" id="MELK01000006">
    <property type="protein sequence ID" value="OFW60151.1"/>
    <property type="molecule type" value="Genomic_DNA"/>
</dbReference>
<proteinExistence type="predicted"/>